<sequence>MEQEIPDGFACDAHGRLIPRGMVKPIDELRDQTVRALVKEALRVQAELMEYKMRAFTDIEAFVAASFEQYGVKSGGAKGNVTLMTFDGRYKVVRQIAERIQFSEQLQAAKELIDECLREWTKDSDGKVKAIINEAFQVDKEGNVNTGRVLGLRRLNIDDPKWATAMRAIVDSIRVTGTKPYVRIYERDESTKEYKAISLDIAAI</sequence>
<dbReference type="InterPro" id="IPR021505">
    <property type="entry name" value="Phage_B3_Orf6"/>
</dbReference>
<accession>A0A5E5A453</accession>
<dbReference type="OrthoDB" id="7554786at2"/>
<dbReference type="RefSeq" id="WP_150738684.1">
    <property type="nucleotide sequence ID" value="NZ_CABPSP010000007.1"/>
</dbReference>
<name>A0A5E5A453_9BURK</name>
<gene>
    <name evidence="1" type="ORF">PAN31117_02788</name>
</gene>
<reference evidence="1 2" key="1">
    <citation type="submission" date="2019-08" db="EMBL/GenBank/DDBJ databases">
        <authorList>
            <person name="Peeters C."/>
        </authorList>
    </citation>
    <scope>NUCLEOTIDE SEQUENCE [LARGE SCALE GENOMIC DNA]</scope>
    <source>
        <strain evidence="1 2">LMG 31117</strain>
    </source>
</reference>
<proteinExistence type="predicted"/>
<dbReference type="AlphaFoldDB" id="A0A5E5A453"/>
<dbReference type="Pfam" id="PF11363">
    <property type="entry name" value="DUF3164"/>
    <property type="match status" value="1"/>
</dbReference>
<dbReference type="EMBL" id="CABPSP010000007">
    <property type="protein sequence ID" value="VVE67847.1"/>
    <property type="molecule type" value="Genomic_DNA"/>
</dbReference>
<keyword evidence="2" id="KW-1185">Reference proteome</keyword>
<dbReference type="Proteomes" id="UP000383122">
    <property type="component" value="Unassembled WGS sequence"/>
</dbReference>
<evidence type="ECO:0000313" key="1">
    <source>
        <dbReference type="EMBL" id="VVE67847.1"/>
    </source>
</evidence>
<evidence type="ECO:0000313" key="2">
    <source>
        <dbReference type="Proteomes" id="UP000383122"/>
    </source>
</evidence>
<organism evidence="1 2">
    <name type="scientific">Pandoraea anapnoica</name>
    <dbReference type="NCBI Taxonomy" id="2508301"/>
    <lineage>
        <taxon>Bacteria</taxon>
        <taxon>Pseudomonadati</taxon>
        <taxon>Pseudomonadota</taxon>
        <taxon>Betaproteobacteria</taxon>
        <taxon>Burkholderiales</taxon>
        <taxon>Burkholderiaceae</taxon>
        <taxon>Pandoraea</taxon>
    </lineage>
</organism>
<protein>
    <submittedName>
        <fullName evidence="1">Sulfate transporter</fullName>
    </submittedName>
</protein>